<feature type="compositionally biased region" description="Basic and acidic residues" evidence="1">
    <location>
        <begin position="82"/>
        <end position="92"/>
    </location>
</feature>
<keyword evidence="3" id="KW-1185">Reference proteome</keyword>
<feature type="compositionally biased region" description="Basic residues" evidence="1">
    <location>
        <begin position="106"/>
        <end position="117"/>
    </location>
</feature>
<sequence length="117" mass="13249">MASLKFILFLFLELFSFVLADNAANFTGWYGDQWEALEALRKRYPFAELHLSVEVEQNTLFPPTETPTIAPPENSNKTGIIKVEKSRAEIPKPPKQPPTKSPKIPSKPKKIIKKAKN</sequence>
<organism evidence="3 4">
    <name type="scientific">Panagrolaimus superbus</name>
    <dbReference type="NCBI Taxonomy" id="310955"/>
    <lineage>
        <taxon>Eukaryota</taxon>
        <taxon>Metazoa</taxon>
        <taxon>Ecdysozoa</taxon>
        <taxon>Nematoda</taxon>
        <taxon>Chromadorea</taxon>
        <taxon>Rhabditida</taxon>
        <taxon>Tylenchina</taxon>
        <taxon>Panagrolaimomorpha</taxon>
        <taxon>Panagrolaimoidea</taxon>
        <taxon>Panagrolaimidae</taxon>
        <taxon>Panagrolaimus</taxon>
    </lineage>
</organism>
<dbReference type="AlphaFoldDB" id="A0A914YFR8"/>
<dbReference type="WBParaSite" id="PSU_v2.g17602.t1">
    <property type="protein sequence ID" value="PSU_v2.g17602.t1"/>
    <property type="gene ID" value="PSU_v2.g17602"/>
</dbReference>
<evidence type="ECO:0000313" key="4">
    <source>
        <dbReference type="WBParaSite" id="PSU_v2.g17602.t1"/>
    </source>
</evidence>
<keyword evidence="2" id="KW-0732">Signal</keyword>
<dbReference type="Proteomes" id="UP000887577">
    <property type="component" value="Unplaced"/>
</dbReference>
<reference evidence="4" key="1">
    <citation type="submission" date="2022-11" db="UniProtKB">
        <authorList>
            <consortium name="WormBaseParasite"/>
        </authorList>
    </citation>
    <scope>IDENTIFICATION</scope>
</reference>
<proteinExistence type="predicted"/>
<accession>A0A914YFR8</accession>
<evidence type="ECO:0000256" key="2">
    <source>
        <dbReference type="SAM" id="SignalP"/>
    </source>
</evidence>
<feature type="compositionally biased region" description="Low complexity" evidence="1">
    <location>
        <begin position="62"/>
        <end position="73"/>
    </location>
</feature>
<feature type="signal peptide" evidence="2">
    <location>
        <begin position="1"/>
        <end position="20"/>
    </location>
</feature>
<name>A0A914YFR8_9BILA</name>
<feature type="chain" id="PRO_5037009924" evidence="2">
    <location>
        <begin position="21"/>
        <end position="117"/>
    </location>
</feature>
<protein>
    <submittedName>
        <fullName evidence="4">Uncharacterized protein</fullName>
    </submittedName>
</protein>
<feature type="region of interest" description="Disordered" evidence="1">
    <location>
        <begin position="61"/>
        <end position="117"/>
    </location>
</feature>
<evidence type="ECO:0000313" key="3">
    <source>
        <dbReference type="Proteomes" id="UP000887577"/>
    </source>
</evidence>
<evidence type="ECO:0000256" key="1">
    <source>
        <dbReference type="SAM" id="MobiDB-lite"/>
    </source>
</evidence>